<evidence type="ECO:0000256" key="1">
    <source>
        <dbReference type="SAM" id="MobiDB-lite"/>
    </source>
</evidence>
<dbReference type="AlphaFoldDB" id="A0A849BJN1"/>
<dbReference type="GO" id="GO:0003677">
    <property type="term" value="F:DNA binding"/>
    <property type="evidence" value="ECO:0007669"/>
    <property type="project" value="InterPro"/>
</dbReference>
<gene>
    <name evidence="3" type="ORF">HLB09_10220</name>
</gene>
<dbReference type="InterPro" id="IPR001387">
    <property type="entry name" value="Cro/C1-type_HTH"/>
</dbReference>
<reference evidence="3 4" key="1">
    <citation type="submission" date="2020-05" db="EMBL/GenBank/DDBJ databases">
        <title>MicrobeNet Type strains.</title>
        <authorList>
            <person name="Nicholson A.C."/>
        </authorList>
    </citation>
    <scope>NUCLEOTIDE SEQUENCE [LARGE SCALE GENOMIC DNA]</scope>
    <source>
        <strain evidence="3 4">JCM 14547</strain>
    </source>
</reference>
<organism evidence="3 4">
    <name type="scientific">Pseudokineococcus marinus</name>
    <dbReference type="NCBI Taxonomy" id="351215"/>
    <lineage>
        <taxon>Bacteria</taxon>
        <taxon>Bacillati</taxon>
        <taxon>Actinomycetota</taxon>
        <taxon>Actinomycetes</taxon>
        <taxon>Kineosporiales</taxon>
        <taxon>Kineosporiaceae</taxon>
        <taxon>Pseudokineococcus</taxon>
    </lineage>
</organism>
<sequence>MATTLRPVRTAHNGSVGGTTAGPTLAARPAPTRPPPARGGGSITGVHEDLAACLRAWRSRLDPEDVGLPRSGSRRAPGLRREEVAARAGISVNYLVRLEQGRAQAPSASVVAALARALRLPGDEAEHLHLLAGLAAPLGRTANRTMSPSLRRLVERFDDVPLIVVDVAWDVVAANEMATAFLSEDDPVGQNAACRQFLGAPWGERAPADDAAFERDLVGELHRQRVRHPGDERLRAVVAQLRTGSPRFAALWEQRPAGVHTVSRKTFAHPDVGRVTVDCDVLEARGTDLRVVVWTAAPGTPDGDAMARLRPARQRAVATP</sequence>
<feature type="compositionally biased region" description="Low complexity" evidence="1">
    <location>
        <begin position="21"/>
        <end position="30"/>
    </location>
</feature>
<dbReference type="InterPro" id="IPR010982">
    <property type="entry name" value="Lambda_DNA-bd_dom_sf"/>
</dbReference>
<feature type="region of interest" description="Disordered" evidence="1">
    <location>
        <begin position="1"/>
        <end position="44"/>
    </location>
</feature>
<dbReference type="Pfam" id="PF17765">
    <property type="entry name" value="MLTR_LBD"/>
    <property type="match status" value="1"/>
</dbReference>
<accession>A0A849BJN1</accession>
<protein>
    <submittedName>
        <fullName evidence="3">Helix-turn-helix domain-containing protein</fullName>
    </submittedName>
</protein>
<name>A0A849BJN1_9ACTN</name>
<dbReference type="PANTHER" id="PTHR35010">
    <property type="entry name" value="BLL4672 PROTEIN-RELATED"/>
    <property type="match status" value="1"/>
</dbReference>
<evidence type="ECO:0000259" key="2">
    <source>
        <dbReference type="PROSITE" id="PS50943"/>
    </source>
</evidence>
<dbReference type="SUPFAM" id="SSF47413">
    <property type="entry name" value="lambda repressor-like DNA-binding domains"/>
    <property type="match status" value="1"/>
</dbReference>
<dbReference type="PROSITE" id="PS50943">
    <property type="entry name" value="HTH_CROC1"/>
    <property type="match status" value="1"/>
</dbReference>
<keyword evidence="4" id="KW-1185">Reference proteome</keyword>
<proteinExistence type="predicted"/>
<dbReference type="Pfam" id="PF13560">
    <property type="entry name" value="HTH_31"/>
    <property type="match status" value="1"/>
</dbReference>
<evidence type="ECO:0000313" key="3">
    <source>
        <dbReference type="EMBL" id="NNH23459.1"/>
    </source>
</evidence>
<comment type="caution">
    <text evidence="3">The sequence shown here is derived from an EMBL/GenBank/DDBJ whole genome shotgun (WGS) entry which is preliminary data.</text>
</comment>
<dbReference type="RefSeq" id="WP_171203274.1">
    <property type="nucleotide sequence ID" value="NZ_BAAANP010000002.1"/>
</dbReference>
<evidence type="ECO:0000313" key="4">
    <source>
        <dbReference type="Proteomes" id="UP000555552"/>
    </source>
</evidence>
<feature type="domain" description="HTH cro/C1-type" evidence="2">
    <location>
        <begin position="74"/>
        <end position="125"/>
    </location>
</feature>
<dbReference type="InterPro" id="IPR041413">
    <property type="entry name" value="MLTR_LBD"/>
</dbReference>
<dbReference type="Gene3D" id="1.10.260.40">
    <property type="entry name" value="lambda repressor-like DNA-binding domains"/>
    <property type="match status" value="1"/>
</dbReference>
<dbReference type="Gene3D" id="3.30.450.180">
    <property type="match status" value="1"/>
</dbReference>
<dbReference type="CDD" id="cd00093">
    <property type="entry name" value="HTH_XRE"/>
    <property type="match status" value="1"/>
</dbReference>
<dbReference type="Proteomes" id="UP000555552">
    <property type="component" value="Unassembled WGS sequence"/>
</dbReference>
<dbReference type="EMBL" id="JABEMA010000143">
    <property type="protein sequence ID" value="NNH23459.1"/>
    <property type="molecule type" value="Genomic_DNA"/>
</dbReference>
<dbReference type="SMART" id="SM00530">
    <property type="entry name" value="HTH_XRE"/>
    <property type="match status" value="1"/>
</dbReference>
<dbReference type="PANTHER" id="PTHR35010:SF2">
    <property type="entry name" value="BLL4672 PROTEIN"/>
    <property type="match status" value="1"/>
</dbReference>